<feature type="compositionally biased region" description="Acidic residues" evidence="1">
    <location>
        <begin position="227"/>
        <end position="245"/>
    </location>
</feature>
<feature type="compositionally biased region" description="Acidic residues" evidence="1">
    <location>
        <begin position="161"/>
        <end position="171"/>
    </location>
</feature>
<sequence length="598" mass="65506">MRTRSLDDLPFCLGGRHPNTSGPHHFPGNSLPSASVALTSPPHGTGPAMISSSIVQASIVASADLDTLHQLAVTHKGFAAAVRIHLIRKVGHLLLRPTEREDIRQDIVVLSTTGSYTLTTAGWWTDPHPGKRFTGIRTVTLPVRRAVAALRWVCGCPEEAAEPAEVEEDDNVHESQPVSEAGSDTDGDEPEDAKSTPRRTPRIALTRQRLRASTLNHLTLPPRFPSEEEAADGEEPDDVEDDTEQIEVDPRQEVWELTTAANYVFPTDVECTLETVVLDCLKVDASGGGATEIAGILPSSVKTVILRTRPRLERRDEREELLAELREVPFPLPASTSSAVDIDSRTTDGKQHWALEHEKHMAFHVPAIAGDFTTLILSLEGMHPDALLDTSLVTAPLERIVVVCGLEGCPKGLDPSWRSFTGWAKRPAQKWGVFQALMERFAGQDVRIDVVDAGRVDGDTEDEESSAATTPEPEPDQSTTAPAVGGVQDQLDQQHDAQAQNTSIGTETPPQIGNADNATPPPAPIPRRTLIGCAYEDMPRREVRDVNYFSLVEEDEDDSRHMKIVADIRYLDSRRDVGRGKPISSAEWKLWTELYATD</sequence>
<feature type="compositionally biased region" description="Polar residues" evidence="1">
    <location>
        <begin position="501"/>
        <end position="517"/>
    </location>
</feature>
<reference evidence="2" key="1">
    <citation type="journal article" date="2003" name="Mycoses">
        <title>Disseminated trichosporonosis in China.</title>
        <authorList>
            <person name="Yang R."/>
            <person name="Ao J."/>
            <person name="Wang W."/>
            <person name="Song K."/>
            <person name="Li R."/>
            <person name="Wang D."/>
        </authorList>
    </citation>
    <scope>NUCLEOTIDE SEQUENCE [LARGE SCALE GENOMIC DNA]</scope>
    <source>
        <strain evidence="2">CBS 2479</strain>
    </source>
</reference>
<evidence type="ECO:0000256" key="1">
    <source>
        <dbReference type="SAM" id="MobiDB-lite"/>
    </source>
</evidence>
<feature type="region of interest" description="Disordered" evidence="1">
    <location>
        <begin position="1"/>
        <end position="40"/>
    </location>
</feature>
<evidence type="ECO:0000313" key="2">
    <source>
        <dbReference type="EMBL" id="EJT48464.1"/>
    </source>
</evidence>
<dbReference type="RefSeq" id="XP_014179222.1">
    <property type="nucleotide sequence ID" value="XM_014323747.1"/>
</dbReference>
<dbReference type="GeneID" id="25985999"/>
<feature type="region of interest" description="Disordered" evidence="1">
    <location>
        <begin position="454"/>
        <end position="526"/>
    </location>
</feature>
<gene>
    <name evidence="2" type="ORF">A1Q1_02485</name>
</gene>
<dbReference type="KEGG" id="tasa:A1Q1_02485"/>
<comment type="caution">
    <text evidence="2">The sequence shown here is derived from an EMBL/GenBank/DDBJ whole genome shotgun (WGS) entry which is preliminary data.</text>
</comment>
<dbReference type="AlphaFoldDB" id="J6EV42"/>
<protein>
    <submittedName>
        <fullName evidence="2">Uncharacterized protein</fullName>
    </submittedName>
</protein>
<dbReference type="EMBL" id="ALBS01000203">
    <property type="protein sequence ID" value="EJT48464.1"/>
    <property type="molecule type" value="Genomic_DNA"/>
</dbReference>
<accession>J6EV42</accession>
<dbReference type="VEuPathDB" id="FungiDB:A1Q1_02485"/>
<reference evidence="2" key="3">
    <citation type="submission" date="2012-07" db="EMBL/GenBank/DDBJ databases">
        <authorList>
            <person name="Yang R.-Y."/>
            <person name="Li H.-T."/>
            <person name="Zhu H."/>
            <person name="Zhou G.-P."/>
            <person name="Wang M."/>
            <person name="Wang L."/>
        </authorList>
    </citation>
    <scope>NUCLEOTIDE SEQUENCE</scope>
    <source>
        <strain evidence="2">CBS 2479</strain>
    </source>
</reference>
<feature type="compositionally biased region" description="Low complexity" evidence="1">
    <location>
        <begin position="488"/>
        <end position="500"/>
    </location>
</feature>
<name>J6EV42_TRIAS</name>
<dbReference type="HOGENOM" id="CLU_446317_0_0_1"/>
<proteinExistence type="predicted"/>
<organism evidence="2">
    <name type="scientific">Trichosporon asahii var. asahii (strain ATCC 90039 / CBS 2479 / JCM 2466 / KCTC 7840 / NBRC 103889/ NCYC 2677 / UAMH 7654)</name>
    <name type="common">Yeast</name>
    <dbReference type="NCBI Taxonomy" id="1186058"/>
    <lineage>
        <taxon>Eukaryota</taxon>
        <taxon>Fungi</taxon>
        <taxon>Dikarya</taxon>
        <taxon>Basidiomycota</taxon>
        <taxon>Agaricomycotina</taxon>
        <taxon>Tremellomycetes</taxon>
        <taxon>Trichosporonales</taxon>
        <taxon>Trichosporonaceae</taxon>
        <taxon>Trichosporon</taxon>
    </lineage>
</organism>
<dbReference type="Proteomes" id="UP000002748">
    <property type="component" value="Unassembled WGS sequence"/>
</dbReference>
<reference evidence="2" key="2">
    <citation type="journal article" date="2012" name="Eukaryot. Cell">
        <title>Draft genome sequence of CBS 2479, the standard type strain of Trichosporon asahii.</title>
        <authorList>
            <person name="Yang R.Y."/>
            <person name="Li H.T."/>
            <person name="Zhu H."/>
            <person name="Zhou G.P."/>
            <person name="Wang M."/>
            <person name="Wang L."/>
        </authorList>
    </citation>
    <scope>NUCLEOTIDE SEQUENCE [LARGE SCALE GENOMIC DNA]</scope>
</reference>
<feature type="region of interest" description="Disordered" evidence="1">
    <location>
        <begin position="161"/>
        <end position="245"/>
    </location>
</feature>